<dbReference type="RefSeq" id="WP_191195060.1">
    <property type="nucleotide sequence ID" value="NZ_JACXYZ010000001.1"/>
</dbReference>
<dbReference type="EMBL" id="JACXYZ010000001">
    <property type="protein sequence ID" value="MBD3925405.1"/>
    <property type="molecule type" value="Genomic_DNA"/>
</dbReference>
<dbReference type="Gene3D" id="3.40.50.2000">
    <property type="entry name" value="Glycogen Phosphorylase B"/>
    <property type="match status" value="2"/>
</dbReference>
<organism evidence="6 7">
    <name type="scientific">Nocardioides cavernae</name>
    <dbReference type="NCBI Taxonomy" id="1921566"/>
    <lineage>
        <taxon>Bacteria</taxon>
        <taxon>Bacillati</taxon>
        <taxon>Actinomycetota</taxon>
        <taxon>Actinomycetes</taxon>
        <taxon>Propionibacteriales</taxon>
        <taxon>Nocardioidaceae</taxon>
        <taxon>Nocardioides</taxon>
    </lineage>
</organism>
<dbReference type="Pfam" id="PF06722">
    <property type="entry name" value="EryCIII-like_C"/>
    <property type="match status" value="1"/>
</dbReference>
<evidence type="ECO:0000256" key="3">
    <source>
        <dbReference type="ARBA" id="ARBA00022679"/>
    </source>
</evidence>
<keyword evidence="3" id="KW-0808">Transferase</keyword>
<accession>A0ABR8NC11</accession>
<evidence type="ECO:0000259" key="5">
    <source>
        <dbReference type="Pfam" id="PF21036"/>
    </source>
</evidence>
<dbReference type="CDD" id="cd03784">
    <property type="entry name" value="GT1_Gtf-like"/>
    <property type="match status" value="1"/>
</dbReference>
<dbReference type="InterPro" id="IPR002213">
    <property type="entry name" value="UDP_glucos_trans"/>
</dbReference>
<gene>
    <name evidence="6" type="ORF">IEZ26_12275</name>
</gene>
<dbReference type="Proteomes" id="UP000618818">
    <property type="component" value="Unassembled WGS sequence"/>
</dbReference>
<feature type="domain" description="Erythromycin biosynthesis protein CIII-like N-terminal" evidence="5">
    <location>
        <begin position="85"/>
        <end position="214"/>
    </location>
</feature>
<sequence length="371" mass="38992">MKVVVAALPAFGHVYPLVPLALALERAGATVVFATGEELGRRLPFRTVVGAEKSWAFADAISELARRMEGTGVRSDRSLGRTLFVELCAPHVTDVMTAVLQRERPDLVVFEQTNVGAAIAAHRTGIRAVCQAIVGWGRQWSENYEAVAALVEAPSPDALAEALIDPHPPFLADLEATPPFPTVAMRPTPWSPEGHLPPWLLEPRRAPRVYVTMGTVFGNLELLRTMALEVAATGCEALVATGPGTRPGDLGDVPATVHVEQEVPQVQLLPHVDVVVHHGGTGTIIGALGQGLPQVVVPQGADQFWNADHITAEGAGRTIPPGAPPGSVGVAVAALAEDEAPERAAARRLGDVISQMPSPDSVAELLIDGAA</sequence>
<comment type="similarity">
    <text evidence="1">Belongs to the glycosyltransferase 28 family.</text>
</comment>
<dbReference type="InterPro" id="IPR010610">
    <property type="entry name" value="EryCIII-like_C"/>
</dbReference>
<proteinExistence type="inferred from homology"/>
<evidence type="ECO:0000313" key="7">
    <source>
        <dbReference type="Proteomes" id="UP000618818"/>
    </source>
</evidence>
<keyword evidence="7" id="KW-1185">Reference proteome</keyword>
<name>A0ABR8NC11_9ACTN</name>
<keyword evidence="2" id="KW-0328">Glycosyltransferase</keyword>
<dbReference type="SUPFAM" id="SSF53756">
    <property type="entry name" value="UDP-Glycosyltransferase/glycogen phosphorylase"/>
    <property type="match status" value="1"/>
</dbReference>
<dbReference type="PANTHER" id="PTHR48050">
    <property type="entry name" value="STEROL 3-BETA-GLUCOSYLTRANSFERASE"/>
    <property type="match status" value="1"/>
</dbReference>
<feature type="domain" description="Erythromycin biosynthesis protein CIII-like C-terminal" evidence="4">
    <location>
        <begin position="239"/>
        <end position="367"/>
    </location>
</feature>
<evidence type="ECO:0000256" key="2">
    <source>
        <dbReference type="ARBA" id="ARBA00022676"/>
    </source>
</evidence>
<protein>
    <submittedName>
        <fullName evidence="6">Glycosyltransferase family 1 protein</fullName>
    </submittedName>
</protein>
<evidence type="ECO:0000256" key="1">
    <source>
        <dbReference type="ARBA" id="ARBA00006962"/>
    </source>
</evidence>
<evidence type="ECO:0000313" key="6">
    <source>
        <dbReference type="EMBL" id="MBD3925405.1"/>
    </source>
</evidence>
<dbReference type="Pfam" id="PF21036">
    <property type="entry name" value="EryCIII-like_N"/>
    <property type="match status" value="1"/>
</dbReference>
<comment type="caution">
    <text evidence="6">The sequence shown here is derived from an EMBL/GenBank/DDBJ whole genome shotgun (WGS) entry which is preliminary data.</text>
</comment>
<reference evidence="6 7" key="1">
    <citation type="submission" date="2020-09" db="EMBL/GenBank/DDBJ databases">
        <title>novel species in genus Nocardioides.</title>
        <authorList>
            <person name="Zhang G."/>
        </authorList>
    </citation>
    <scope>NUCLEOTIDE SEQUENCE [LARGE SCALE GENOMIC DNA]</scope>
    <source>
        <strain evidence="6 7">KCTC 39551</strain>
    </source>
</reference>
<dbReference type="InterPro" id="IPR048284">
    <property type="entry name" value="EryCIII-like_N"/>
</dbReference>
<evidence type="ECO:0000259" key="4">
    <source>
        <dbReference type="Pfam" id="PF06722"/>
    </source>
</evidence>
<dbReference type="InterPro" id="IPR050426">
    <property type="entry name" value="Glycosyltransferase_28"/>
</dbReference>
<dbReference type="PANTHER" id="PTHR48050:SF13">
    <property type="entry name" value="STEROL 3-BETA-GLUCOSYLTRANSFERASE UGT80A2"/>
    <property type="match status" value="1"/>
</dbReference>